<dbReference type="GO" id="GO:0016020">
    <property type="term" value="C:membrane"/>
    <property type="evidence" value="ECO:0007669"/>
    <property type="project" value="TreeGrafter"/>
</dbReference>
<evidence type="ECO:0000256" key="3">
    <source>
        <dbReference type="ARBA" id="ARBA00012663"/>
    </source>
</evidence>
<keyword evidence="6" id="KW-0326">Glycosidase</keyword>
<dbReference type="InterPro" id="IPR025705">
    <property type="entry name" value="Beta_hexosaminidase_sua/sub"/>
</dbReference>
<dbReference type="Gene3D" id="3.30.379.10">
    <property type="entry name" value="Chitobiase/beta-hexosaminidase domain 2-like"/>
    <property type="match status" value="1"/>
</dbReference>
<dbReference type="EC" id="3.2.1.52" evidence="3"/>
<keyword evidence="5" id="KW-0325">Glycoprotein</keyword>
<evidence type="ECO:0000313" key="11">
    <source>
        <dbReference type="Proteomes" id="UP001642409"/>
    </source>
</evidence>
<protein>
    <recommendedName>
        <fullName evidence="3">beta-N-acetylhexosaminidase</fullName>
        <ecNumber evidence="3">3.2.1.52</ecNumber>
    </recommendedName>
</protein>
<evidence type="ECO:0000259" key="8">
    <source>
        <dbReference type="Pfam" id="PF14845"/>
    </source>
</evidence>
<comment type="catalytic activity">
    <reaction evidence="1">
        <text>Hydrolysis of terminal non-reducing N-acetyl-D-hexosamine residues in N-acetyl-beta-D-hexosaminides.</text>
        <dbReference type="EC" id="3.2.1.52"/>
    </reaction>
</comment>
<evidence type="ECO:0000313" key="9">
    <source>
        <dbReference type="EMBL" id="CAI9975439.1"/>
    </source>
</evidence>
<dbReference type="EMBL" id="CAXDID020000020">
    <property type="protein sequence ID" value="CAL5986558.1"/>
    <property type="molecule type" value="Genomic_DNA"/>
</dbReference>
<evidence type="ECO:0000256" key="4">
    <source>
        <dbReference type="ARBA" id="ARBA00022801"/>
    </source>
</evidence>
<keyword evidence="4" id="KW-0378">Hydrolase</keyword>
<dbReference type="GO" id="GO:0005975">
    <property type="term" value="P:carbohydrate metabolic process"/>
    <property type="evidence" value="ECO:0007669"/>
    <property type="project" value="InterPro"/>
</dbReference>
<comment type="caution">
    <text evidence="9">The sequence shown here is derived from an EMBL/GenBank/DDBJ whole genome shotgun (WGS) entry which is preliminary data.</text>
</comment>
<dbReference type="EMBL" id="CATOUU010001169">
    <property type="protein sequence ID" value="CAI9975439.1"/>
    <property type="molecule type" value="Genomic_DNA"/>
</dbReference>
<dbReference type="SUPFAM" id="SSF55545">
    <property type="entry name" value="beta-N-acetylhexosaminidase-like domain"/>
    <property type="match status" value="1"/>
</dbReference>
<dbReference type="Gene3D" id="3.20.20.80">
    <property type="entry name" value="Glycosidases"/>
    <property type="match status" value="1"/>
</dbReference>
<dbReference type="GO" id="GO:0030203">
    <property type="term" value="P:glycosaminoglycan metabolic process"/>
    <property type="evidence" value="ECO:0007669"/>
    <property type="project" value="TreeGrafter"/>
</dbReference>
<dbReference type="PANTHER" id="PTHR22600">
    <property type="entry name" value="BETA-HEXOSAMINIDASE"/>
    <property type="match status" value="1"/>
</dbReference>
<comment type="similarity">
    <text evidence="2">Belongs to the glycosyl hydrolase 20 family.</text>
</comment>
<accession>A0AA86RP22</accession>
<evidence type="ECO:0000259" key="7">
    <source>
        <dbReference type="Pfam" id="PF00728"/>
    </source>
</evidence>
<name>A0AA86RP22_9EUKA</name>
<dbReference type="Pfam" id="PF14845">
    <property type="entry name" value="Glycohydro_20b2"/>
    <property type="match status" value="1"/>
</dbReference>
<dbReference type="SUPFAM" id="SSF51445">
    <property type="entry name" value="(Trans)glycosidases"/>
    <property type="match status" value="1"/>
</dbReference>
<keyword evidence="11" id="KW-1185">Reference proteome</keyword>
<dbReference type="AlphaFoldDB" id="A0AA86RP22"/>
<organism evidence="9">
    <name type="scientific">Hexamita inflata</name>
    <dbReference type="NCBI Taxonomy" id="28002"/>
    <lineage>
        <taxon>Eukaryota</taxon>
        <taxon>Metamonada</taxon>
        <taxon>Diplomonadida</taxon>
        <taxon>Hexamitidae</taxon>
        <taxon>Hexamitinae</taxon>
        <taxon>Hexamita</taxon>
    </lineage>
</organism>
<dbReference type="PRINTS" id="PR00738">
    <property type="entry name" value="GLHYDRLASE20"/>
</dbReference>
<feature type="domain" description="Beta-hexosaminidase eukaryotic type N-terminal" evidence="8">
    <location>
        <begin position="18"/>
        <end position="129"/>
    </location>
</feature>
<gene>
    <name evidence="9" type="ORF">HINF_LOCUS63084</name>
    <name evidence="10" type="ORF">HINF_LOCUS9467</name>
</gene>
<dbReference type="InterPro" id="IPR017853">
    <property type="entry name" value="GH"/>
</dbReference>
<dbReference type="Pfam" id="PF00728">
    <property type="entry name" value="Glyco_hydro_20"/>
    <property type="match status" value="1"/>
</dbReference>
<dbReference type="PANTHER" id="PTHR22600:SF21">
    <property type="entry name" value="BETA-HEXOSAMINIDASE A"/>
    <property type="match status" value="1"/>
</dbReference>
<dbReference type="InterPro" id="IPR029019">
    <property type="entry name" value="HEX_eukaryotic_N"/>
</dbReference>
<reference evidence="9" key="1">
    <citation type="submission" date="2023-06" db="EMBL/GenBank/DDBJ databases">
        <authorList>
            <person name="Kurt Z."/>
        </authorList>
    </citation>
    <scope>NUCLEOTIDE SEQUENCE</scope>
</reference>
<feature type="domain" description="Glycoside hydrolase family 20 catalytic" evidence="7">
    <location>
        <begin position="158"/>
        <end position="475"/>
    </location>
</feature>
<dbReference type="InterPro" id="IPR029018">
    <property type="entry name" value="Hex-like_dom2"/>
</dbReference>
<evidence type="ECO:0000256" key="5">
    <source>
        <dbReference type="ARBA" id="ARBA00023180"/>
    </source>
</evidence>
<sequence>MIIALSLSMVPAVLDQQNKNAFFHLADPKLTCYDSAQQQTCPQYIFDNFEFYKKVMFDRDEPHLPEGYKQIYSAEALQQVKLIIQKLDDVVDIKSVNESYTINVSKSEIIINAATPMASARAFATLSQLPIMDKQNESDQQSYMIQQTVITDKPAAHWRHYSADACAHYMTIPDIQRIISAASIQKLNVLLLTLSCSHSFPLQFTKYPQSRLVYGSWSPRHFYSHSDLQILQTFAQQRGVVLVPELRIPSQTGSWQFANGQLLADCPVLTAQNVNNFVLNPVKELTYQYIEGMIRETVEGLFGPGIRPVIHLGGELVNFQCWEADREINTYMKEKNITGSQLWNEFASKVNAIIEKINPKIIVVWNEAALNNDNKMTPDAIIHYTVNNNKQKSVNMKIHSIHSINWFLSSMHPGGGHHYFWQETWHDLYRQDPNQGCGDFCLGGGAIQPSNNCYARSCEQHSFDRAIGVSDILWKGKTTNAWGETKRMEMLGCKLDNVGIGNGPLDIGAPCPGYIFV</sequence>
<evidence type="ECO:0000256" key="6">
    <source>
        <dbReference type="ARBA" id="ARBA00023295"/>
    </source>
</evidence>
<dbReference type="GO" id="GO:0004563">
    <property type="term" value="F:beta-N-acetylhexosaminidase activity"/>
    <property type="evidence" value="ECO:0007669"/>
    <property type="project" value="UniProtKB-EC"/>
</dbReference>
<reference evidence="10 11" key="2">
    <citation type="submission" date="2024-07" db="EMBL/GenBank/DDBJ databases">
        <authorList>
            <person name="Akdeniz Z."/>
        </authorList>
    </citation>
    <scope>NUCLEOTIDE SEQUENCE [LARGE SCALE GENOMIC DNA]</scope>
</reference>
<evidence type="ECO:0000256" key="2">
    <source>
        <dbReference type="ARBA" id="ARBA00006285"/>
    </source>
</evidence>
<evidence type="ECO:0000256" key="1">
    <source>
        <dbReference type="ARBA" id="ARBA00001231"/>
    </source>
</evidence>
<proteinExistence type="inferred from homology"/>
<dbReference type="Proteomes" id="UP001642409">
    <property type="component" value="Unassembled WGS sequence"/>
</dbReference>
<evidence type="ECO:0000313" key="10">
    <source>
        <dbReference type="EMBL" id="CAL5986558.1"/>
    </source>
</evidence>
<dbReference type="InterPro" id="IPR015883">
    <property type="entry name" value="Glyco_hydro_20_cat"/>
</dbReference>